<dbReference type="PROSITE" id="PS51257">
    <property type="entry name" value="PROKAR_LIPOPROTEIN"/>
    <property type="match status" value="1"/>
</dbReference>
<proteinExistence type="predicted"/>
<evidence type="ECO:0000313" key="4">
    <source>
        <dbReference type="Proteomes" id="UP001217838"/>
    </source>
</evidence>
<accession>A0ABT5B885</accession>
<evidence type="ECO:0000256" key="1">
    <source>
        <dbReference type="SAM" id="MobiDB-lite"/>
    </source>
</evidence>
<name>A0ABT5B885_9BACT</name>
<reference evidence="3 4" key="1">
    <citation type="submission" date="2022-11" db="EMBL/GenBank/DDBJ databases">
        <title>Minimal conservation of predation-associated metabolite biosynthetic gene clusters underscores biosynthetic potential of Myxococcota including descriptions for ten novel species: Archangium lansinium sp. nov., Myxococcus landrumus sp. nov., Nannocystis bai.</title>
        <authorList>
            <person name="Ahearne A."/>
            <person name="Stevens C."/>
            <person name="Dowd S."/>
        </authorList>
    </citation>
    <scope>NUCLEOTIDE SEQUENCE [LARGE SCALE GENOMIC DNA]</scope>
    <source>
        <strain evidence="3 4">NCELM</strain>
    </source>
</reference>
<gene>
    <name evidence="3" type="ORF">POL58_19075</name>
</gene>
<feature type="region of interest" description="Disordered" evidence="1">
    <location>
        <begin position="23"/>
        <end position="85"/>
    </location>
</feature>
<evidence type="ECO:0000313" key="3">
    <source>
        <dbReference type="EMBL" id="MDC0669865.1"/>
    </source>
</evidence>
<dbReference type="Proteomes" id="UP001217838">
    <property type="component" value="Unassembled WGS sequence"/>
</dbReference>
<keyword evidence="4" id="KW-1185">Reference proteome</keyword>
<feature type="chain" id="PRO_5046508518" evidence="2">
    <location>
        <begin position="24"/>
        <end position="484"/>
    </location>
</feature>
<dbReference type="RefSeq" id="WP_271999671.1">
    <property type="nucleotide sequence ID" value="NZ_JAQNDN010000010.1"/>
</dbReference>
<feature type="signal peptide" evidence="2">
    <location>
        <begin position="1"/>
        <end position="23"/>
    </location>
</feature>
<feature type="compositionally biased region" description="Low complexity" evidence="1">
    <location>
        <begin position="33"/>
        <end position="54"/>
    </location>
</feature>
<dbReference type="NCBIfam" id="TIGR03790">
    <property type="entry name" value="TIGR03790 family protein"/>
    <property type="match status" value="1"/>
</dbReference>
<feature type="compositionally biased region" description="Polar residues" evidence="1">
    <location>
        <begin position="55"/>
        <end position="82"/>
    </location>
</feature>
<dbReference type="InterPro" id="IPR022265">
    <property type="entry name" value="CHP03790"/>
</dbReference>
<evidence type="ECO:0000256" key="2">
    <source>
        <dbReference type="SAM" id="SignalP"/>
    </source>
</evidence>
<protein>
    <submittedName>
        <fullName evidence="3">TIGR03790 family protein</fullName>
    </submittedName>
</protein>
<keyword evidence="2" id="KW-0732">Signal</keyword>
<dbReference type="EMBL" id="JAQNDN010000010">
    <property type="protein sequence ID" value="MDC0669865.1"/>
    <property type="molecule type" value="Genomic_DNA"/>
</dbReference>
<sequence length="484" mass="50816">MPLPARGLSAVLLVVFACSPSSDGTDGVVTVASTDPGQTTSSTGPTTTSGDLPTATTAATEPVSSTSSTSIEPTGGTSSTTAVEPVAPTVLLPRASIGPEELAVLANDQDPQSMAVAAYYMQARGLPADNLVVLSFAPPGDALAADVFTGLKGQVDAALGPDIQALAIAWTRPYRVECQSLVSAFALGHDPDKYCSQPCSETDPSGYFDSASLRPFTDHGLRPAMHLAGTSLENVQAVIDRGVAADGTAPAGTGYFVRTTDPDRSVRWPAFMATVDQWSPDKIAMEYIDNAMGMGSNALEGETDILFYFTGLADVPGIANNTYLPGAVADHLTSYGGQICDSGQMSICRWLEAGATGSYGTATEPCNYPAKFPETTVFVPHYWRGETLIEAYWKSVNWPGEGVFVGEPLARPFAGATVEFDPDTLSLRVRTTQFAPGVTYTIESGPSEQGPWTALGEFTPPVDMVHEVDIPDATEPFYRIVGPG</sequence>
<comment type="caution">
    <text evidence="3">The sequence shown here is derived from an EMBL/GenBank/DDBJ whole genome shotgun (WGS) entry which is preliminary data.</text>
</comment>
<organism evidence="3 4">
    <name type="scientific">Nannocystis radixulma</name>
    <dbReference type="NCBI Taxonomy" id="2995305"/>
    <lineage>
        <taxon>Bacteria</taxon>
        <taxon>Pseudomonadati</taxon>
        <taxon>Myxococcota</taxon>
        <taxon>Polyangia</taxon>
        <taxon>Nannocystales</taxon>
        <taxon>Nannocystaceae</taxon>
        <taxon>Nannocystis</taxon>
    </lineage>
</organism>